<evidence type="ECO:0000313" key="3">
    <source>
        <dbReference type="Proteomes" id="UP000708208"/>
    </source>
</evidence>
<evidence type="ECO:0000313" key="2">
    <source>
        <dbReference type="EMBL" id="CAG7822061.1"/>
    </source>
</evidence>
<dbReference type="InterPro" id="IPR003673">
    <property type="entry name" value="CoA-Trfase_fam_III"/>
</dbReference>
<dbReference type="AlphaFoldDB" id="A0A8J2KV88"/>
<sequence>VTIFDKLDACVTPVLEFDEVAQHPQHKERQFFTKNPHTGQYEPEPSPRLSRTPGKAHLEFPDPKEGEHTLAILESVGYSTEDIQDLTKRGIVASKNANIN</sequence>
<feature type="region of interest" description="Disordered" evidence="1">
    <location>
        <begin position="22"/>
        <end position="62"/>
    </location>
</feature>
<dbReference type="Proteomes" id="UP000708208">
    <property type="component" value="Unassembled WGS sequence"/>
</dbReference>
<dbReference type="PANTHER" id="PTHR48228">
    <property type="entry name" value="SUCCINYL-COA--D-CITRAMALATE COA-TRANSFERASE"/>
    <property type="match status" value="1"/>
</dbReference>
<protein>
    <recommendedName>
        <fullName evidence="4">Formyl-CoA transferase</fullName>
    </recommendedName>
</protein>
<gene>
    <name evidence="2" type="ORF">AFUS01_LOCUS32352</name>
</gene>
<feature type="non-terminal residue" evidence="2">
    <location>
        <position position="1"/>
    </location>
</feature>
<dbReference type="GO" id="GO:0003824">
    <property type="term" value="F:catalytic activity"/>
    <property type="evidence" value="ECO:0007669"/>
    <property type="project" value="InterPro"/>
</dbReference>
<evidence type="ECO:0000256" key="1">
    <source>
        <dbReference type="SAM" id="MobiDB-lite"/>
    </source>
</evidence>
<dbReference type="PANTHER" id="PTHR48228:SF5">
    <property type="entry name" value="ALPHA-METHYLACYL-COA RACEMASE"/>
    <property type="match status" value="1"/>
</dbReference>
<name>A0A8J2KV88_9HEXA</name>
<reference evidence="2" key="1">
    <citation type="submission" date="2021-06" db="EMBL/GenBank/DDBJ databases">
        <authorList>
            <person name="Hodson N. C."/>
            <person name="Mongue J. A."/>
            <person name="Jaron S. K."/>
        </authorList>
    </citation>
    <scope>NUCLEOTIDE SEQUENCE</scope>
</reference>
<dbReference type="OrthoDB" id="16747at2759"/>
<dbReference type="InterPro" id="IPR050509">
    <property type="entry name" value="CoA-transferase_III"/>
</dbReference>
<dbReference type="EMBL" id="CAJVCH010525195">
    <property type="protein sequence ID" value="CAG7822061.1"/>
    <property type="molecule type" value="Genomic_DNA"/>
</dbReference>
<comment type="caution">
    <text evidence="2">The sequence shown here is derived from an EMBL/GenBank/DDBJ whole genome shotgun (WGS) entry which is preliminary data.</text>
</comment>
<organism evidence="2 3">
    <name type="scientific">Allacma fusca</name>
    <dbReference type="NCBI Taxonomy" id="39272"/>
    <lineage>
        <taxon>Eukaryota</taxon>
        <taxon>Metazoa</taxon>
        <taxon>Ecdysozoa</taxon>
        <taxon>Arthropoda</taxon>
        <taxon>Hexapoda</taxon>
        <taxon>Collembola</taxon>
        <taxon>Symphypleona</taxon>
        <taxon>Sminthuridae</taxon>
        <taxon>Allacma</taxon>
    </lineage>
</organism>
<evidence type="ECO:0008006" key="4">
    <source>
        <dbReference type="Google" id="ProtNLM"/>
    </source>
</evidence>
<accession>A0A8J2KV88</accession>
<dbReference type="Pfam" id="PF02515">
    <property type="entry name" value="CoA_transf_3"/>
    <property type="match status" value="1"/>
</dbReference>
<keyword evidence="3" id="KW-1185">Reference proteome</keyword>
<proteinExistence type="predicted"/>